<keyword evidence="2" id="KW-0808">Transferase</keyword>
<accession>A0A5C6S3F3</accession>
<dbReference type="AlphaFoldDB" id="A0A5C6S3F3"/>
<organism evidence="2 3">
    <name type="scientific">Phaeodactylibacter luteus</name>
    <dbReference type="NCBI Taxonomy" id="1564516"/>
    <lineage>
        <taxon>Bacteria</taxon>
        <taxon>Pseudomonadati</taxon>
        <taxon>Bacteroidota</taxon>
        <taxon>Saprospiria</taxon>
        <taxon>Saprospirales</taxon>
        <taxon>Haliscomenobacteraceae</taxon>
        <taxon>Phaeodactylibacter</taxon>
    </lineage>
</organism>
<reference evidence="2 3" key="1">
    <citation type="submission" date="2019-08" db="EMBL/GenBank/DDBJ databases">
        <title>Genome of Phaeodactylibacter luteus.</title>
        <authorList>
            <person name="Bowman J.P."/>
        </authorList>
    </citation>
    <scope>NUCLEOTIDE SEQUENCE [LARGE SCALE GENOMIC DNA]</scope>
    <source>
        <strain evidence="2 3">KCTC 42180</strain>
    </source>
</reference>
<dbReference type="Proteomes" id="UP000321580">
    <property type="component" value="Unassembled WGS sequence"/>
</dbReference>
<keyword evidence="2" id="KW-0418">Kinase</keyword>
<evidence type="ECO:0000313" key="3">
    <source>
        <dbReference type="Proteomes" id="UP000321580"/>
    </source>
</evidence>
<evidence type="ECO:0000313" key="2">
    <source>
        <dbReference type="EMBL" id="TXB68954.1"/>
    </source>
</evidence>
<dbReference type="OrthoDB" id="9777642at2"/>
<dbReference type="InterPro" id="IPR027417">
    <property type="entry name" value="P-loop_NTPase"/>
</dbReference>
<protein>
    <submittedName>
        <fullName evidence="2">Uridine kinase</fullName>
    </submittedName>
</protein>
<dbReference type="Gene3D" id="3.40.50.300">
    <property type="entry name" value="P-loop containing nucleotide triphosphate hydrolases"/>
    <property type="match status" value="1"/>
</dbReference>
<dbReference type="GO" id="GO:0016301">
    <property type="term" value="F:kinase activity"/>
    <property type="evidence" value="ECO:0007669"/>
    <property type="project" value="UniProtKB-KW"/>
</dbReference>
<dbReference type="EMBL" id="VOOR01000003">
    <property type="protein sequence ID" value="TXB68954.1"/>
    <property type="molecule type" value="Genomic_DNA"/>
</dbReference>
<dbReference type="PRINTS" id="PR00988">
    <property type="entry name" value="URIDINKINASE"/>
</dbReference>
<dbReference type="PANTHER" id="PTHR10285">
    <property type="entry name" value="URIDINE KINASE"/>
    <property type="match status" value="1"/>
</dbReference>
<sequence length="216" mass="25176">MSKPLIIGITGGSGSGKTTFIRRLKERFAPGQLCVISQDDYYRPREEQSQDEKGVHNFDLPQSIDDTAFAADVQRLIDGRTVSRQEYTFNNAAAQPKTLTFSPAPIILVEGIFIFHFPAIRRLFDVRVFLHAKENLKVIRRIKRDQIERNYPLEDVLYRYEHHVLPTFERYIKPYMDEADIIVNNNLQFDRGLEVLTGYLQHYLQVGREKFDHDDA</sequence>
<dbReference type="InterPro" id="IPR006083">
    <property type="entry name" value="PRK/URK"/>
</dbReference>
<name>A0A5C6S3F3_9BACT</name>
<dbReference type="GO" id="GO:0005524">
    <property type="term" value="F:ATP binding"/>
    <property type="evidence" value="ECO:0007669"/>
    <property type="project" value="InterPro"/>
</dbReference>
<comment type="caution">
    <text evidence="2">The sequence shown here is derived from an EMBL/GenBank/DDBJ whole genome shotgun (WGS) entry which is preliminary data.</text>
</comment>
<keyword evidence="3" id="KW-1185">Reference proteome</keyword>
<gene>
    <name evidence="2" type="ORF">FRY97_02485</name>
</gene>
<dbReference type="SUPFAM" id="SSF52540">
    <property type="entry name" value="P-loop containing nucleoside triphosphate hydrolases"/>
    <property type="match status" value="1"/>
</dbReference>
<evidence type="ECO:0000259" key="1">
    <source>
        <dbReference type="Pfam" id="PF00485"/>
    </source>
</evidence>
<dbReference type="RefSeq" id="WP_147165841.1">
    <property type="nucleotide sequence ID" value="NZ_VOOR01000003.1"/>
</dbReference>
<proteinExistence type="predicted"/>
<feature type="domain" description="Phosphoribulokinase/uridine kinase" evidence="1">
    <location>
        <begin position="6"/>
        <end position="184"/>
    </location>
</feature>
<dbReference type="Pfam" id="PF00485">
    <property type="entry name" value="PRK"/>
    <property type="match status" value="1"/>
</dbReference>